<dbReference type="EMBL" id="QKKF02012532">
    <property type="protein sequence ID" value="RZF43653.1"/>
    <property type="molecule type" value="Genomic_DNA"/>
</dbReference>
<sequence>MDPADVRSGPRSLAKWSKVTARPTIVTRCPTNHLLNPDAADSRWSIAPQSSEVDATGLLESGFYLMVSI</sequence>
<gene>
    <name evidence="1" type="ORF">LSTR_LSTR009250</name>
</gene>
<protein>
    <submittedName>
        <fullName evidence="1">Uncharacterized protein</fullName>
    </submittedName>
</protein>
<dbReference type="AlphaFoldDB" id="A0A482XD51"/>
<reference evidence="1 2" key="1">
    <citation type="journal article" date="2017" name="Gigascience">
        <title>Genome sequence of the small brown planthopper, Laodelphax striatellus.</title>
        <authorList>
            <person name="Zhu J."/>
            <person name="Jiang F."/>
            <person name="Wang X."/>
            <person name="Yang P."/>
            <person name="Bao Y."/>
            <person name="Zhao W."/>
            <person name="Wang W."/>
            <person name="Lu H."/>
            <person name="Wang Q."/>
            <person name="Cui N."/>
            <person name="Li J."/>
            <person name="Chen X."/>
            <person name="Luo L."/>
            <person name="Yu J."/>
            <person name="Kang L."/>
            <person name="Cui F."/>
        </authorList>
    </citation>
    <scope>NUCLEOTIDE SEQUENCE [LARGE SCALE GENOMIC DNA]</scope>
    <source>
        <strain evidence="1">Lst14</strain>
    </source>
</reference>
<name>A0A482XD51_LAOST</name>
<keyword evidence="2" id="KW-1185">Reference proteome</keyword>
<evidence type="ECO:0000313" key="1">
    <source>
        <dbReference type="EMBL" id="RZF43653.1"/>
    </source>
</evidence>
<comment type="caution">
    <text evidence="1">The sequence shown here is derived from an EMBL/GenBank/DDBJ whole genome shotgun (WGS) entry which is preliminary data.</text>
</comment>
<organism evidence="1 2">
    <name type="scientific">Laodelphax striatellus</name>
    <name type="common">Small brown planthopper</name>
    <name type="synonym">Delphax striatella</name>
    <dbReference type="NCBI Taxonomy" id="195883"/>
    <lineage>
        <taxon>Eukaryota</taxon>
        <taxon>Metazoa</taxon>
        <taxon>Ecdysozoa</taxon>
        <taxon>Arthropoda</taxon>
        <taxon>Hexapoda</taxon>
        <taxon>Insecta</taxon>
        <taxon>Pterygota</taxon>
        <taxon>Neoptera</taxon>
        <taxon>Paraneoptera</taxon>
        <taxon>Hemiptera</taxon>
        <taxon>Auchenorrhyncha</taxon>
        <taxon>Fulgoroidea</taxon>
        <taxon>Delphacidae</taxon>
        <taxon>Criomorphinae</taxon>
        <taxon>Laodelphax</taxon>
    </lineage>
</organism>
<dbReference type="Proteomes" id="UP000291343">
    <property type="component" value="Unassembled WGS sequence"/>
</dbReference>
<evidence type="ECO:0000313" key="2">
    <source>
        <dbReference type="Proteomes" id="UP000291343"/>
    </source>
</evidence>
<dbReference type="InParanoid" id="A0A482XD51"/>
<accession>A0A482XD51</accession>
<proteinExistence type="predicted"/>